<name>A0A396HGL4_MEDTR</name>
<dbReference type="AlphaFoldDB" id="A0A396HGL4"/>
<proteinExistence type="predicted"/>
<gene>
    <name evidence="1" type="ORF">MtrunA17_Chr6g0480901</name>
</gene>
<organism evidence="1">
    <name type="scientific">Medicago truncatula</name>
    <name type="common">Barrel medic</name>
    <name type="synonym">Medicago tribuloides</name>
    <dbReference type="NCBI Taxonomy" id="3880"/>
    <lineage>
        <taxon>Eukaryota</taxon>
        <taxon>Viridiplantae</taxon>
        <taxon>Streptophyta</taxon>
        <taxon>Embryophyta</taxon>
        <taxon>Tracheophyta</taxon>
        <taxon>Spermatophyta</taxon>
        <taxon>Magnoliopsida</taxon>
        <taxon>eudicotyledons</taxon>
        <taxon>Gunneridae</taxon>
        <taxon>Pentapetalae</taxon>
        <taxon>rosids</taxon>
        <taxon>fabids</taxon>
        <taxon>Fabales</taxon>
        <taxon>Fabaceae</taxon>
        <taxon>Papilionoideae</taxon>
        <taxon>50 kb inversion clade</taxon>
        <taxon>NPAAA clade</taxon>
        <taxon>Hologalegina</taxon>
        <taxon>IRL clade</taxon>
        <taxon>Trifolieae</taxon>
        <taxon>Medicago</taxon>
    </lineage>
</organism>
<accession>A0A396HGL4</accession>
<reference evidence="1" key="1">
    <citation type="journal article" date="2018" name="Nat. Plants">
        <title>Whole-genome landscape of Medicago truncatula symbiotic genes.</title>
        <authorList>
            <person name="Pecrix Y."/>
            <person name="Gamas P."/>
            <person name="Carrere S."/>
        </authorList>
    </citation>
    <scope>NUCLEOTIDE SEQUENCE</scope>
    <source>
        <tissue evidence="1">Leaves</tissue>
    </source>
</reference>
<dbReference type="Proteomes" id="UP000265566">
    <property type="component" value="Chromosome 6"/>
</dbReference>
<sequence>MHQRLTFIFRELLSVIDTFGNKNRVKPVRVGSMLDSVLKEPTTREERASQFKSPNTDSLLLSLDSGRRLSPPLENDVIVVVPSTSTLVTGLPGLDSTLPHCALHQPITTYHTSLTSDKLPVLEPVHAANVCSSEAQRSVDILQKFWGIILMESMILALSVWQQPRTKRKKSRKIDKFHRRAQVVSTYKLVLKRFPFFGLLAKLCFSPFLLSETFWSPFLDSLINTVIGCRPTPADFNAFLSLYQKRYSRLIQPIKFQVMTRQM</sequence>
<comment type="caution">
    <text evidence="1">The sequence shown here is derived from an EMBL/GenBank/DDBJ whole genome shotgun (WGS) entry which is preliminary data.</text>
</comment>
<dbReference type="EMBL" id="PSQE01000006">
    <property type="protein sequence ID" value="RHN52469.1"/>
    <property type="molecule type" value="Genomic_DNA"/>
</dbReference>
<dbReference type="Gramene" id="rna37153">
    <property type="protein sequence ID" value="RHN52469.1"/>
    <property type="gene ID" value="gene37153"/>
</dbReference>
<protein>
    <submittedName>
        <fullName evidence="1">Uncharacterized protein</fullName>
    </submittedName>
</protein>
<evidence type="ECO:0000313" key="1">
    <source>
        <dbReference type="EMBL" id="RHN52469.1"/>
    </source>
</evidence>